<gene>
    <name evidence="7" type="ORF">CQU01_19900</name>
</gene>
<dbReference type="SUPFAM" id="SSF109998">
    <property type="entry name" value="Triger factor/SurA peptide-binding domain-like"/>
    <property type="match status" value="1"/>
</dbReference>
<dbReference type="EMBL" id="BJXW01000022">
    <property type="protein sequence ID" value="GEN31752.1"/>
    <property type="molecule type" value="Genomic_DNA"/>
</dbReference>
<reference evidence="7 8" key="1">
    <citation type="submission" date="2019-07" db="EMBL/GenBank/DDBJ databases">
        <title>Whole genome shotgun sequence of Cerasibacillus quisquiliarum NBRC 102429.</title>
        <authorList>
            <person name="Hosoyama A."/>
            <person name="Uohara A."/>
            <person name="Ohji S."/>
            <person name="Ichikawa N."/>
        </authorList>
    </citation>
    <scope>NUCLEOTIDE SEQUENCE [LARGE SCALE GENOMIC DNA]</scope>
    <source>
        <strain evidence="7 8">NBRC 102429</strain>
    </source>
</reference>
<comment type="caution">
    <text evidence="7">The sequence shown here is derived from an EMBL/GenBank/DDBJ whole genome shotgun (WGS) entry which is preliminary data.</text>
</comment>
<name>A0A511V371_9BACI</name>
<keyword evidence="6" id="KW-0175">Coiled coil</keyword>
<accession>A0A511V371</accession>
<dbReference type="Gene3D" id="1.10.4030.10">
    <property type="entry name" value="Porin chaperone SurA, peptide-binding domain"/>
    <property type="match status" value="1"/>
</dbReference>
<evidence type="ECO:0000256" key="3">
    <source>
        <dbReference type="ARBA" id="ARBA00022729"/>
    </source>
</evidence>
<evidence type="ECO:0000313" key="8">
    <source>
        <dbReference type="Proteomes" id="UP000321491"/>
    </source>
</evidence>
<dbReference type="RefSeq" id="WP_146938135.1">
    <property type="nucleotide sequence ID" value="NZ_BJXW01000022.1"/>
</dbReference>
<keyword evidence="5" id="KW-0413">Isomerase</keyword>
<sequence length="230" mass="26769">MKNLRVFLIGLMICALLIIMAACGEKSNDGDKTQQNTDLTISEEEKVIDDKIVAEINGHKITGQYYNSLYIQTKMKRHQFGQDIDDQEAIKNDTLDELIAHELLRQEAEAKGIHVTKDEVEEEFTKLKNENGEQLNDYLEEFQLTEESFKEQIMYSLVYMKYVGKEIPVKVSDEEAKELYEELKKDDENLPTFDDIEGVLKEQISQRKQQEKLQKKIKQLKETADIETKL</sequence>
<evidence type="ECO:0000256" key="1">
    <source>
        <dbReference type="ARBA" id="ARBA00000971"/>
    </source>
</evidence>
<keyword evidence="3" id="KW-0732">Signal</keyword>
<feature type="coiled-coil region" evidence="6">
    <location>
        <begin position="203"/>
        <end position="230"/>
    </location>
</feature>
<dbReference type="AlphaFoldDB" id="A0A511V371"/>
<dbReference type="InterPro" id="IPR050245">
    <property type="entry name" value="PrsA_foldase"/>
</dbReference>
<evidence type="ECO:0000313" key="7">
    <source>
        <dbReference type="EMBL" id="GEN31752.1"/>
    </source>
</evidence>
<dbReference type="PANTHER" id="PTHR47245">
    <property type="entry name" value="PEPTIDYLPROLYL ISOMERASE"/>
    <property type="match status" value="1"/>
</dbReference>
<dbReference type="PROSITE" id="PS51257">
    <property type="entry name" value="PROKAR_LIPOPROTEIN"/>
    <property type="match status" value="1"/>
</dbReference>
<dbReference type="OrthoDB" id="2969382at2"/>
<dbReference type="Proteomes" id="UP000321491">
    <property type="component" value="Unassembled WGS sequence"/>
</dbReference>
<dbReference type="Pfam" id="PF13624">
    <property type="entry name" value="SurA_N_3"/>
    <property type="match status" value="1"/>
</dbReference>
<dbReference type="EC" id="5.2.1.8" evidence="2"/>
<evidence type="ECO:0000256" key="2">
    <source>
        <dbReference type="ARBA" id="ARBA00013194"/>
    </source>
</evidence>
<protein>
    <recommendedName>
        <fullName evidence="2">peptidylprolyl isomerase</fullName>
        <ecNumber evidence="2">5.2.1.8</ecNumber>
    </recommendedName>
</protein>
<evidence type="ECO:0000256" key="4">
    <source>
        <dbReference type="ARBA" id="ARBA00023110"/>
    </source>
</evidence>
<proteinExistence type="predicted"/>
<keyword evidence="8" id="KW-1185">Reference proteome</keyword>
<evidence type="ECO:0000256" key="5">
    <source>
        <dbReference type="ARBA" id="ARBA00023235"/>
    </source>
</evidence>
<comment type="catalytic activity">
    <reaction evidence="1">
        <text>[protein]-peptidylproline (omega=180) = [protein]-peptidylproline (omega=0)</text>
        <dbReference type="Rhea" id="RHEA:16237"/>
        <dbReference type="Rhea" id="RHEA-COMP:10747"/>
        <dbReference type="Rhea" id="RHEA-COMP:10748"/>
        <dbReference type="ChEBI" id="CHEBI:83833"/>
        <dbReference type="ChEBI" id="CHEBI:83834"/>
        <dbReference type="EC" id="5.2.1.8"/>
    </reaction>
</comment>
<keyword evidence="4" id="KW-0697">Rotamase</keyword>
<dbReference type="PANTHER" id="PTHR47245:SF1">
    <property type="entry name" value="FOLDASE PROTEIN PRSA"/>
    <property type="match status" value="1"/>
</dbReference>
<dbReference type="InterPro" id="IPR027304">
    <property type="entry name" value="Trigger_fact/SurA_dom_sf"/>
</dbReference>
<organism evidence="7 8">
    <name type="scientific">Cerasibacillus quisquiliarum</name>
    <dbReference type="NCBI Taxonomy" id="227865"/>
    <lineage>
        <taxon>Bacteria</taxon>
        <taxon>Bacillati</taxon>
        <taxon>Bacillota</taxon>
        <taxon>Bacilli</taxon>
        <taxon>Bacillales</taxon>
        <taxon>Bacillaceae</taxon>
        <taxon>Cerasibacillus</taxon>
    </lineage>
</organism>
<evidence type="ECO:0000256" key="6">
    <source>
        <dbReference type="SAM" id="Coils"/>
    </source>
</evidence>
<dbReference type="GO" id="GO:0003755">
    <property type="term" value="F:peptidyl-prolyl cis-trans isomerase activity"/>
    <property type="evidence" value="ECO:0007669"/>
    <property type="project" value="UniProtKB-KW"/>
</dbReference>